<evidence type="ECO:0000313" key="6">
    <source>
        <dbReference type="EMBL" id="ABA03427.1"/>
    </source>
</evidence>
<gene>
    <name evidence="6" type="ordered locus">Nwi_0159</name>
</gene>
<dbReference type="GO" id="GO:0020037">
    <property type="term" value="F:heme binding"/>
    <property type="evidence" value="ECO:0007669"/>
    <property type="project" value="InterPro"/>
</dbReference>
<evidence type="ECO:0000256" key="3">
    <source>
        <dbReference type="ARBA" id="ARBA00023004"/>
    </source>
</evidence>
<dbReference type="eggNOG" id="COG2863">
    <property type="taxonomic scope" value="Bacteria"/>
</dbReference>
<dbReference type="PROSITE" id="PS51007">
    <property type="entry name" value="CYTC"/>
    <property type="match status" value="2"/>
</dbReference>
<feature type="domain" description="Cytochrome c" evidence="5">
    <location>
        <begin position="56"/>
        <end position="141"/>
    </location>
</feature>
<dbReference type="AlphaFoldDB" id="Q3SWB4"/>
<dbReference type="EMBL" id="CP000115">
    <property type="protein sequence ID" value="ABA03427.1"/>
    <property type="molecule type" value="Genomic_DNA"/>
</dbReference>
<evidence type="ECO:0000256" key="1">
    <source>
        <dbReference type="ARBA" id="ARBA00022617"/>
    </source>
</evidence>
<evidence type="ECO:0000256" key="4">
    <source>
        <dbReference type="PROSITE-ProRule" id="PRU00433"/>
    </source>
</evidence>
<evidence type="ECO:0000259" key="5">
    <source>
        <dbReference type="PROSITE" id="PS51007"/>
    </source>
</evidence>
<reference evidence="6 7" key="1">
    <citation type="journal article" date="2006" name="Appl. Environ. Microbiol.">
        <title>Genome sequence of the chemolithoautotrophic nitrite-oxidizing bacterium Nitrobacter winogradskyi Nb-255.</title>
        <authorList>
            <person name="Starkenburg S.R."/>
            <person name="Chain P.S."/>
            <person name="Sayavedra-Soto L.A."/>
            <person name="Hauser L."/>
            <person name="Land M.L."/>
            <person name="Larimer F.W."/>
            <person name="Malfatti S.A."/>
            <person name="Klotz M.G."/>
            <person name="Bottomley P.J."/>
            <person name="Arp D.J."/>
            <person name="Hickey W.J."/>
        </authorList>
    </citation>
    <scope>NUCLEOTIDE SEQUENCE [LARGE SCALE GENOMIC DNA]</scope>
    <source>
        <strain evidence="7">ATCC 25391 / DSM 10237 / CIP 104748 / NCIMB 11846 / Nb-255</strain>
    </source>
</reference>
<organism evidence="6 7">
    <name type="scientific">Nitrobacter winogradskyi (strain ATCC 25391 / DSM 10237 / CIP 104748 / NCIMB 11846 / Nb-255)</name>
    <dbReference type="NCBI Taxonomy" id="323098"/>
    <lineage>
        <taxon>Bacteria</taxon>
        <taxon>Pseudomonadati</taxon>
        <taxon>Pseudomonadota</taxon>
        <taxon>Alphaproteobacteria</taxon>
        <taxon>Hyphomicrobiales</taxon>
        <taxon>Nitrobacteraceae</taxon>
        <taxon>Nitrobacter</taxon>
    </lineage>
</organism>
<dbReference type="InterPro" id="IPR050597">
    <property type="entry name" value="Cytochrome_c_Oxidase_Subunit"/>
</dbReference>
<keyword evidence="3 4" id="KW-0408">Iron</keyword>
<keyword evidence="7" id="KW-1185">Reference proteome</keyword>
<dbReference type="SUPFAM" id="SSF46626">
    <property type="entry name" value="Cytochrome c"/>
    <property type="match status" value="2"/>
</dbReference>
<dbReference type="PANTHER" id="PTHR33751">
    <property type="entry name" value="CBB3-TYPE CYTOCHROME C OXIDASE SUBUNIT FIXP"/>
    <property type="match status" value="1"/>
</dbReference>
<dbReference type="STRING" id="323098.Nwi_0159"/>
<dbReference type="Proteomes" id="UP000002531">
    <property type="component" value="Chromosome"/>
</dbReference>
<dbReference type="Pfam" id="PF00034">
    <property type="entry name" value="Cytochrom_C"/>
    <property type="match status" value="1"/>
</dbReference>
<dbReference type="GO" id="GO:0009055">
    <property type="term" value="F:electron transfer activity"/>
    <property type="evidence" value="ECO:0007669"/>
    <property type="project" value="InterPro"/>
</dbReference>
<dbReference type="GO" id="GO:0046872">
    <property type="term" value="F:metal ion binding"/>
    <property type="evidence" value="ECO:0007669"/>
    <property type="project" value="UniProtKB-KW"/>
</dbReference>
<dbReference type="HOGENOM" id="CLU_076280_0_1_5"/>
<dbReference type="PANTHER" id="PTHR33751:SF11">
    <property type="entry name" value="BLL4483 PROTEIN"/>
    <property type="match status" value="1"/>
</dbReference>
<name>Q3SWB4_NITWN</name>
<keyword evidence="2 4" id="KW-0479">Metal-binding</keyword>
<dbReference type="InterPro" id="IPR036909">
    <property type="entry name" value="Cyt_c-like_dom_sf"/>
</dbReference>
<proteinExistence type="predicted"/>
<sequence length="256" mass="26873">MIPTRRAAPAQSGNRFSDKIMLHQKVKARAFSSRTKRMRSVAGGALLLLGVSSLPALADDGKGITRPPGRATSCTPCHGRNGEGQPVRGIPRLAGLNADYFERQLASFKNATRRNRIMLMIASDLSDDESRALASYYAGMSTPKPQTAPADRAVIAAGAELAANGDPSKDLQGCGQCHGADGLGAGADFPRLAGQSALYIEKALRSWKAGDRKNDPGGVMADVANKLTDDQIKSVAAYYESLPIAAAAPAPEANKP</sequence>
<feature type="domain" description="Cytochrome c" evidence="5">
    <location>
        <begin position="153"/>
        <end position="243"/>
    </location>
</feature>
<dbReference type="InterPro" id="IPR009056">
    <property type="entry name" value="Cyt_c-like_dom"/>
</dbReference>
<keyword evidence="1 4" id="KW-0349">Heme</keyword>
<accession>Q3SWB4</accession>
<dbReference type="Gene3D" id="1.10.760.10">
    <property type="entry name" value="Cytochrome c-like domain"/>
    <property type="match status" value="2"/>
</dbReference>
<dbReference type="KEGG" id="nwi:Nwi_0159"/>
<evidence type="ECO:0000313" key="7">
    <source>
        <dbReference type="Proteomes" id="UP000002531"/>
    </source>
</evidence>
<evidence type="ECO:0000256" key="2">
    <source>
        <dbReference type="ARBA" id="ARBA00022723"/>
    </source>
</evidence>
<protein>
    <submittedName>
        <fullName evidence="6">Cytochrome c, class I</fullName>
    </submittedName>
</protein>